<evidence type="ECO:0000313" key="1">
    <source>
        <dbReference type="EMBL" id="GEM68102.1"/>
    </source>
</evidence>
<evidence type="ECO:0008006" key="3">
    <source>
        <dbReference type="Google" id="ProtNLM"/>
    </source>
</evidence>
<reference evidence="1 2" key="1">
    <citation type="submission" date="2019-07" db="EMBL/GenBank/DDBJ databases">
        <title>Whole genome shotgun sequence of Sphingobacterium mizutaii NBRC 14946.</title>
        <authorList>
            <person name="Hosoyama A."/>
            <person name="Uohara A."/>
            <person name="Ohji S."/>
            <person name="Ichikawa N."/>
        </authorList>
    </citation>
    <scope>NUCLEOTIDE SEQUENCE [LARGE SCALE GENOMIC DNA]</scope>
    <source>
        <strain evidence="1 2">NBRC 14946</strain>
    </source>
</reference>
<proteinExistence type="predicted"/>
<comment type="caution">
    <text evidence="1">The sequence shown here is derived from an EMBL/GenBank/DDBJ whole genome shotgun (WGS) entry which is preliminary data.</text>
</comment>
<dbReference type="Proteomes" id="UP000321676">
    <property type="component" value="Unassembled WGS sequence"/>
</dbReference>
<dbReference type="EMBL" id="BJXH01000013">
    <property type="protein sequence ID" value="GEM68102.1"/>
    <property type="molecule type" value="Genomic_DNA"/>
</dbReference>
<accession>A0ABQ0W2B6</accession>
<evidence type="ECO:0000313" key="2">
    <source>
        <dbReference type="Proteomes" id="UP000321676"/>
    </source>
</evidence>
<sequence length="94" mass="11011">MEAAQRIHSQRVCFHLRRNNTIQKNAIAKWLVAWDEVKLNPEPQRARKLTWFLKTTSLQGLTRFTDFFIKWEEAASDSPKVAKVQATIKMPVFP</sequence>
<name>A0ABQ0W2B6_9SPHI</name>
<protein>
    <recommendedName>
        <fullName evidence="3">4a-hydroxytetrahydrobiopterin dehydratase</fullName>
    </recommendedName>
</protein>
<keyword evidence="2" id="KW-1185">Reference proteome</keyword>
<organism evidence="1 2">
    <name type="scientific">Sphingobacterium mizutaii NBRC 14946 = DSM 11724</name>
    <dbReference type="NCBI Taxonomy" id="1220576"/>
    <lineage>
        <taxon>Bacteria</taxon>
        <taxon>Pseudomonadati</taxon>
        <taxon>Bacteroidota</taxon>
        <taxon>Sphingobacteriia</taxon>
        <taxon>Sphingobacteriales</taxon>
        <taxon>Sphingobacteriaceae</taxon>
        <taxon>Sphingobacterium</taxon>
    </lineage>
</organism>
<gene>
    <name evidence="1" type="ORF">SMI01S_17080</name>
</gene>